<feature type="transmembrane region" description="Helical" evidence="12">
    <location>
        <begin position="23"/>
        <end position="42"/>
    </location>
</feature>
<keyword evidence="13" id="KW-0132">Cell division</keyword>
<keyword evidence="13" id="KW-0131">Cell cycle</keyword>
<organism evidence="13">
    <name type="scientific">hydrothermal vent metagenome</name>
    <dbReference type="NCBI Taxonomy" id="652676"/>
    <lineage>
        <taxon>unclassified sequences</taxon>
        <taxon>metagenomes</taxon>
        <taxon>ecological metagenomes</taxon>
    </lineage>
</organism>
<gene>
    <name evidence="13" type="ORF">MNB_SUP05-10-145</name>
</gene>
<dbReference type="Pfam" id="PF01098">
    <property type="entry name" value="FTSW_RODA_SPOVE"/>
    <property type="match status" value="1"/>
</dbReference>
<comment type="catalytic activity">
    <reaction evidence="11">
        <text>[GlcNAc-(1-&gt;4)-Mur2Ac(oyl-L-Ala-gamma-D-Glu-L-Lys-D-Ala-D-Ala)](n)-di-trans,octa-cis-undecaprenyl diphosphate + beta-D-GlcNAc-(1-&gt;4)-Mur2Ac(oyl-L-Ala-gamma-D-Glu-L-Lys-D-Ala-D-Ala)-di-trans,octa-cis-undecaprenyl diphosphate = [GlcNAc-(1-&gt;4)-Mur2Ac(oyl-L-Ala-gamma-D-Glu-L-Lys-D-Ala-D-Ala)](n+1)-di-trans,octa-cis-undecaprenyl diphosphate + di-trans,octa-cis-undecaprenyl diphosphate + H(+)</text>
        <dbReference type="Rhea" id="RHEA:23708"/>
        <dbReference type="Rhea" id="RHEA-COMP:9602"/>
        <dbReference type="Rhea" id="RHEA-COMP:9603"/>
        <dbReference type="ChEBI" id="CHEBI:15378"/>
        <dbReference type="ChEBI" id="CHEBI:58405"/>
        <dbReference type="ChEBI" id="CHEBI:60033"/>
        <dbReference type="ChEBI" id="CHEBI:78435"/>
        <dbReference type="EC" id="2.4.99.28"/>
    </reaction>
</comment>
<dbReference type="PANTHER" id="PTHR30474">
    <property type="entry name" value="CELL CYCLE PROTEIN"/>
    <property type="match status" value="1"/>
</dbReference>
<keyword evidence="3" id="KW-0808">Transferase</keyword>
<evidence type="ECO:0000256" key="7">
    <source>
        <dbReference type="ARBA" id="ARBA00022989"/>
    </source>
</evidence>
<comment type="subcellular location">
    <subcellularLocation>
        <location evidence="1">Membrane</location>
        <topology evidence="1">Multi-pass membrane protein</topology>
    </subcellularLocation>
</comment>
<dbReference type="GO" id="GO:0005886">
    <property type="term" value="C:plasma membrane"/>
    <property type="evidence" value="ECO:0007669"/>
    <property type="project" value="TreeGrafter"/>
</dbReference>
<proteinExistence type="predicted"/>
<evidence type="ECO:0000256" key="12">
    <source>
        <dbReference type="SAM" id="Phobius"/>
    </source>
</evidence>
<dbReference type="GO" id="GO:0009252">
    <property type="term" value="P:peptidoglycan biosynthetic process"/>
    <property type="evidence" value="ECO:0007669"/>
    <property type="project" value="UniProtKB-KW"/>
</dbReference>
<dbReference type="EC" id="2.4.99.28" evidence="10"/>
<evidence type="ECO:0000256" key="11">
    <source>
        <dbReference type="ARBA" id="ARBA00049902"/>
    </source>
</evidence>
<evidence type="ECO:0000256" key="3">
    <source>
        <dbReference type="ARBA" id="ARBA00022679"/>
    </source>
</evidence>
<sequence length="59" mass="6500">MQTGVNIAMNLGLIPIKGFTLPLISYGGSSMIFSMVALAFLLRIDMENRAGYTKQKNYV</sequence>
<reference evidence="13" key="1">
    <citation type="submission" date="2016-10" db="EMBL/GenBank/DDBJ databases">
        <authorList>
            <person name="de Groot N.N."/>
        </authorList>
    </citation>
    <scope>NUCLEOTIDE SEQUENCE</scope>
</reference>
<accession>A0A1W1DBL4</accession>
<dbReference type="GO" id="GO:0008360">
    <property type="term" value="P:regulation of cell shape"/>
    <property type="evidence" value="ECO:0007669"/>
    <property type="project" value="UniProtKB-KW"/>
</dbReference>
<evidence type="ECO:0000313" key="13">
    <source>
        <dbReference type="EMBL" id="SFV77852.1"/>
    </source>
</evidence>
<dbReference type="GO" id="GO:0032153">
    <property type="term" value="C:cell division site"/>
    <property type="evidence" value="ECO:0007669"/>
    <property type="project" value="TreeGrafter"/>
</dbReference>
<evidence type="ECO:0000256" key="5">
    <source>
        <dbReference type="ARBA" id="ARBA00022960"/>
    </source>
</evidence>
<dbReference type="GO" id="GO:0015648">
    <property type="term" value="F:lipid-linked peptidoglycan transporter activity"/>
    <property type="evidence" value="ECO:0007669"/>
    <property type="project" value="TreeGrafter"/>
</dbReference>
<dbReference type="AlphaFoldDB" id="A0A1W1DBL4"/>
<keyword evidence="6" id="KW-0573">Peptidoglycan synthesis</keyword>
<dbReference type="GO" id="GO:0008955">
    <property type="term" value="F:peptidoglycan glycosyltransferase activity"/>
    <property type="evidence" value="ECO:0007669"/>
    <property type="project" value="UniProtKB-EC"/>
</dbReference>
<dbReference type="EMBL" id="FPHQ01000232">
    <property type="protein sequence ID" value="SFV77852.1"/>
    <property type="molecule type" value="Genomic_DNA"/>
</dbReference>
<evidence type="ECO:0000256" key="6">
    <source>
        <dbReference type="ARBA" id="ARBA00022984"/>
    </source>
</evidence>
<keyword evidence="2" id="KW-0328">Glycosyltransferase</keyword>
<dbReference type="GO" id="GO:0051301">
    <property type="term" value="P:cell division"/>
    <property type="evidence" value="ECO:0007669"/>
    <property type="project" value="UniProtKB-KW"/>
</dbReference>
<evidence type="ECO:0000256" key="4">
    <source>
        <dbReference type="ARBA" id="ARBA00022692"/>
    </source>
</evidence>
<keyword evidence="4 12" id="KW-0812">Transmembrane</keyword>
<protein>
    <recommendedName>
        <fullName evidence="10">peptidoglycan glycosyltransferase</fullName>
        <ecNumber evidence="10">2.4.99.28</ecNumber>
    </recommendedName>
    <alternativeName>
        <fullName evidence="9">Peptidoglycan polymerase</fullName>
    </alternativeName>
</protein>
<keyword evidence="8 12" id="KW-0472">Membrane</keyword>
<evidence type="ECO:0000256" key="2">
    <source>
        <dbReference type="ARBA" id="ARBA00022676"/>
    </source>
</evidence>
<dbReference type="InterPro" id="IPR001182">
    <property type="entry name" value="FtsW/RodA"/>
</dbReference>
<evidence type="ECO:0000256" key="8">
    <source>
        <dbReference type="ARBA" id="ARBA00023136"/>
    </source>
</evidence>
<evidence type="ECO:0000256" key="1">
    <source>
        <dbReference type="ARBA" id="ARBA00004141"/>
    </source>
</evidence>
<keyword evidence="5" id="KW-0133">Cell shape</keyword>
<keyword evidence="7 12" id="KW-1133">Transmembrane helix</keyword>
<evidence type="ECO:0000256" key="10">
    <source>
        <dbReference type="ARBA" id="ARBA00044770"/>
    </source>
</evidence>
<dbReference type="PANTHER" id="PTHR30474:SF2">
    <property type="entry name" value="PEPTIDOGLYCAN GLYCOSYLTRANSFERASE FTSW-RELATED"/>
    <property type="match status" value="1"/>
</dbReference>
<name>A0A1W1DBL4_9ZZZZ</name>
<evidence type="ECO:0000256" key="9">
    <source>
        <dbReference type="ARBA" id="ARBA00032370"/>
    </source>
</evidence>